<comment type="caution">
    <text evidence="4">The sequence shown here is derived from an EMBL/GenBank/DDBJ whole genome shotgun (WGS) entry which is preliminary data.</text>
</comment>
<reference evidence="4" key="1">
    <citation type="submission" date="2021-03" db="EMBL/GenBank/DDBJ databases">
        <authorList>
            <person name="Bekaert M."/>
        </authorList>
    </citation>
    <scope>NUCLEOTIDE SEQUENCE</scope>
</reference>
<evidence type="ECO:0000256" key="2">
    <source>
        <dbReference type="ARBA" id="ARBA00023315"/>
    </source>
</evidence>
<gene>
    <name evidence="4" type="ORF">MEDL_46443</name>
</gene>
<dbReference type="AlphaFoldDB" id="A0A8S3TVI4"/>
<evidence type="ECO:0000313" key="4">
    <source>
        <dbReference type="EMBL" id="CAG2233770.1"/>
    </source>
</evidence>
<dbReference type="SUPFAM" id="SSF55729">
    <property type="entry name" value="Acyl-CoA N-acyltransferases (Nat)"/>
    <property type="match status" value="1"/>
</dbReference>
<sequence length="197" mass="22802">MQSRTISFVFVKYFVFSRKTQRLYNFQSNYKYFSIPKVIEYTRVISKGRPQEVYNRIFVAEYDGVRAGLCSIAYHGDTEKFPERSSDLVPDFDCCDMCGLFCLDFATTENVPVGHCYIECICVDDKFRGKGIGKVLLNVVETDAKHHNCRTMYLWVVSSNRAKNLYSRQGYVVTENTTCCLRCILGVKKAYRMDKPV</sequence>
<protein>
    <recommendedName>
        <fullName evidence="3">N-acetyltransferase domain-containing protein</fullName>
    </recommendedName>
</protein>
<dbReference type="Pfam" id="PF00583">
    <property type="entry name" value="Acetyltransf_1"/>
    <property type="match status" value="1"/>
</dbReference>
<dbReference type="OrthoDB" id="6283299at2759"/>
<dbReference type="GO" id="GO:0016747">
    <property type="term" value="F:acyltransferase activity, transferring groups other than amino-acyl groups"/>
    <property type="evidence" value="ECO:0007669"/>
    <property type="project" value="InterPro"/>
</dbReference>
<accession>A0A8S3TVI4</accession>
<dbReference type="Gene3D" id="3.40.630.30">
    <property type="match status" value="1"/>
</dbReference>
<keyword evidence="2" id="KW-0012">Acyltransferase</keyword>
<feature type="domain" description="N-acetyltransferase" evidence="3">
    <location>
        <begin position="14"/>
        <end position="197"/>
    </location>
</feature>
<evidence type="ECO:0000313" key="5">
    <source>
        <dbReference type="Proteomes" id="UP000683360"/>
    </source>
</evidence>
<keyword evidence="1" id="KW-0808">Transferase</keyword>
<dbReference type="InterPro" id="IPR016181">
    <property type="entry name" value="Acyl_CoA_acyltransferase"/>
</dbReference>
<dbReference type="InterPro" id="IPR050680">
    <property type="entry name" value="YpeA/RimI_acetyltransf"/>
</dbReference>
<keyword evidence="5" id="KW-1185">Reference proteome</keyword>
<dbReference type="PANTHER" id="PTHR43420:SF47">
    <property type="entry name" value="N-ACETYLTRANSFERASE DOMAIN-CONTAINING PROTEIN"/>
    <property type="match status" value="1"/>
</dbReference>
<dbReference type="EMBL" id="CAJPWZ010002218">
    <property type="protein sequence ID" value="CAG2233770.1"/>
    <property type="molecule type" value="Genomic_DNA"/>
</dbReference>
<dbReference type="PANTHER" id="PTHR43420">
    <property type="entry name" value="ACETYLTRANSFERASE"/>
    <property type="match status" value="1"/>
</dbReference>
<name>A0A8S3TVI4_MYTED</name>
<proteinExistence type="predicted"/>
<evidence type="ECO:0000259" key="3">
    <source>
        <dbReference type="PROSITE" id="PS51186"/>
    </source>
</evidence>
<evidence type="ECO:0000256" key="1">
    <source>
        <dbReference type="ARBA" id="ARBA00022679"/>
    </source>
</evidence>
<dbReference type="CDD" id="cd04301">
    <property type="entry name" value="NAT_SF"/>
    <property type="match status" value="1"/>
</dbReference>
<dbReference type="Proteomes" id="UP000683360">
    <property type="component" value="Unassembled WGS sequence"/>
</dbReference>
<organism evidence="4 5">
    <name type="scientific">Mytilus edulis</name>
    <name type="common">Blue mussel</name>
    <dbReference type="NCBI Taxonomy" id="6550"/>
    <lineage>
        <taxon>Eukaryota</taxon>
        <taxon>Metazoa</taxon>
        <taxon>Spiralia</taxon>
        <taxon>Lophotrochozoa</taxon>
        <taxon>Mollusca</taxon>
        <taxon>Bivalvia</taxon>
        <taxon>Autobranchia</taxon>
        <taxon>Pteriomorphia</taxon>
        <taxon>Mytilida</taxon>
        <taxon>Mytiloidea</taxon>
        <taxon>Mytilidae</taxon>
        <taxon>Mytilinae</taxon>
        <taxon>Mytilus</taxon>
    </lineage>
</organism>
<dbReference type="InterPro" id="IPR000182">
    <property type="entry name" value="GNAT_dom"/>
</dbReference>
<dbReference type="PROSITE" id="PS51186">
    <property type="entry name" value="GNAT"/>
    <property type="match status" value="1"/>
</dbReference>